<dbReference type="Pfam" id="PF00389">
    <property type="entry name" value="2-Hacid_dh"/>
    <property type="match status" value="1"/>
</dbReference>
<keyword evidence="2 4" id="KW-0560">Oxidoreductase</keyword>
<organism evidence="7 8">
    <name type="scientific">Candidatus Uhrbacteria bacterium CG_4_9_14_0_2_um_filter_41_50</name>
    <dbReference type="NCBI Taxonomy" id="1975031"/>
    <lineage>
        <taxon>Bacteria</taxon>
        <taxon>Candidatus Uhriibacteriota</taxon>
    </lineage>
</organism>
<dbReference type="GO" id="GO:0016616">
    <property type="term" value="F:oxidoreductase activity, acting on the CH-OH group of donors, NAD or NADP as acceptor"/>
    <property type="evidence" value="ECO:0007669"/>
    <property type="project" value="InterPro"/>
</dbReference>
<dbReference type="Proteomes" id="UP000230251">
    <property type="component" value="Unassembled WGS sequence"/>
</dbReference>
<sequence>MTRIFVTHKIPDEGIKLLKKRKSIKLDIYEKDRQIPRRELLRRAKGADIILSLLTEKIDGQVMDSAGSQLKMISNYAVGFDNIDLAAAKDRKIIVSNTPSDQVNESVAEHAIALIFGLSHRISESDDFTKAGKYKGWNPNLLIGSNVIGKTLGIIGAGRIGEMIIRR</sequence>
<dbReference type="Gene3D" id="3.40.50.720">
    <property type="entry name" value="NAD(P)-binding Rossmann-like Domain"/>
    <property type="match status" value="2"/>
</dbReference>
<dbReference type="InterPro" id="IPR006139">
    <property type="entry name" value="D-isomer_2_OHA_DH_cat_dom"/>
</dbReference>
<dbReference type="AlphaFoldDB" id="A0A2M8ENV7"/>
<gene>
    <name evidence="7" type="ORF">CO057_02900</name>
</gene>
<evidence type="ECO:0000313" key="7">
    <source>
        <dbReference type="EMBL" id="PJC24419.1"/>
    </source>
</evidence>
<evidence type="ECO:0000256" key="3">
    <source>
        <dbReference type="ARBA" id="ARBA00023027"/>
    </source>
</evidence>
<dbReference type="EMBL" id="PFSI01000043">
    <property type="protein sequence ID" value="PJC24419.1"/>
    <property type="molecule type" value="Genomic_DNA"/>
</dbReference>
<dbReference type="PANTHER" id="PTHR42789">
    <property type="entry name" value="D-ISOMER SPECIFIC 2-HYDROXYACID DEHYDROGENASE FAMILY PROTEIN (AFU_ORTHOLOGUE AFUA_6G10090)"/>
    <property type="match status" value="1"/>
</dbReference>
<dbReference type="SUPFAM" id="SSF51735">
    <property type="entry name" value="NAD(P)-binding Rossmann-fold domains"/>
    <property type="match status" value="1"/>
</dbReference>
<evidence type="ECO:0000256" key="4">
    <source>
        <dbReference type="RuleBase" id="RU003719"/>
    </source>
</evidence>
<evidence type="ECO:0000256" key="1">
    <source>
        <dbReference type="ARBA" id="ARBA00005854"/>
    </source>
</evidence>
<feature type="non-terminal residue" evidence="7">
    <location>
        <position position="167"/>
    </location>
</feature>
<name>A0A2M8ENV7_9BACT</name>
<dbReference type="Pfam" id="PF02826">
    <property type="entry name" value="2-Hacid_dh_C"/>
    <property type="match status" value="1"/>
</dbReference>
<evidence type="ECO:0000313" key="8">
    <source>
        <dbReference type="Proteomes" id="UP000230251"/>
    </source>
</evidence>
<feature type="domain" description="D-isomer specific 2-hydroxyacid dehydrogenase catalytic" evidence="5">
    <location>
        <begin position="4"/>
        <end position="111"/>
    </location>
</feature>
<dbReference type="InterPro" id="IPR036291">
    <property type="entry name" value="NAD(P)-bd_dom_sf"/>
</dbReference>
<accession>A0A2M8ENV7</accession>
<dbReference type="SUPFAM" id="SSF52283">
    <property type="entry name" value="Formate/glycerate dehydrogenase catalytic domain-like"/>
    <property type="match status" value="1"/>
</dbReference>
<protein>
    <submittedName>
        <fullName evidence="7">D-glycerate dehydrogenase</fullName>
    </submittedName>
</protein>
<dbReference type="GO" id="GO:0051287">
    <property type="term" value="F:NAD binding"/>
    <property type="evidence" value="ECO:0007669"/>
    <property type="project" value="InterPro"/>
</dbReference>
<dbReference type="PANTHER" id="PTHR42789:SF1">
    <property type="entry name" value="D-ISOMER SPECIFIC 2-HYDROXYACID DEHYDROGENASE FAMILY PROTEIN (AFU_ORTHOLOGUE AFUA_6G10090)"/>
    <property type="match status" value="1"/>
</dbReference>
<comment type="similarity">
    <text evidence="1 4">Belongs to the D-isomer specific 2-hydroxyacid dehydrogenase family.</text>
</comment>
<evidence type="ECO:0000259" key="5">
    <source>
        <dbReference type="Pfam" id="PF00389"/>
    </source>
</evidence>
<keyword evidence="3" id="KW-0520">NAD</keyword>
<dbReference type="InterPro" id="IPR050857">
    <property type="entry name" value="D-2-hydroxyacid_DH"/>
</dbReference>
<comment type="caution">
    <text evidence="7">The sequence shown here is derived from an EMBL/GenBank/DDBJ whole genome shotgun (WGS) entry which is preliminary data.</text>
</comment>
<reference evidence="8" key="1">
    <citation type="submission" date="2017-09" db="EMBL/GenBank/DDBJ databases">
        <title>Depth-based differentiation of microbial function through sediment-hosted aquifers and enrichment of novel symbionts in the deep terrestrial subsurface.</title>
        <authorList>
            <person name="Probst A.J."/>
            <person name="Ladd B."/>
            <person name="Jarett J.K."/>
            <person name="Geller-Mcgrath D.E."/>
            <person name="Sieber C.M.K."/>
            <person name="Emerson J.B."/>
            <person name="Anantharaman K."/>
            <person name="Thomas B.C."/>
            <person name="Malmstrom R."/>
            <person name="Stieglmeier M."/>
            <person name="Klingl A."/>
            <person name="Woyke T."/>
            <person name="Ryan C.M."/>
            <person name="Banfield J.F."/>
        </authorList>
    </citation>
    <scope>NUCLEOTIDE SEQUENCE [LARGE SCALE GENOMIC DNA]</scope>
</reference>
<evidence type="ECO:0000259" key="6">
    <source>
        <dbReference type="Pfam" id="PF02826"/>
    </source>
</evidence>
<evidence type="ECO:0000256" key="2">
    <source>
        <dbReference type="ARBA" id="ARBA00023002"/>
    </source>
</evidence>
<feature type="domain" description="D-isomer specific 2-hydroxyacid dehydrogenase NAD-binding" evidence="6">
    <location>
        <begin position="112"/>
        <end position="167"/>
    </location>
</feature>
<dbReference type="InterPro" id="IPR006140">
    <property type="entry name" value="D-isomer_DH_NAD-bd"/>
</dbReference>
<proteinExistence type="inferred from homology"/>